<keyword evidence="13" id="KW-1185">Reference proteome</keyword>
<dbReference type="NCBIfam" id="TIGR00589">
    <property type="entry name" value="ogt"/>
    <property type="match status" value="1"/>
</dbReference>
<dbReference type="InterPro" id="IPR036388">
    <property type="entry name" value="WH-like_DNA-bd_sf"/>
</dbReference>
<dbReference type="Gene3D" id="3.30.160.70">
    <property type="entry name" value="Methylated DNA-protein cysteine methyltransferase domain"/>
    <property type="match status" value="1"/>
</dbReference>
<dbReference type="InterPro" id="IPR035451">
    <property type="entry name" value="Ada-like_dom_sf"/>
</dbReference>
<dbReference type="InterPro" id="IPR036631">
    <property type="entry name" value="MGMT_N_sf"/>
</dbReference>
<evidence type="ECO:0000256" key="7">
    <source>
        <dbReference type="ARBA" id="ARBA00023159"/>
    </source>
</evidence>
<dbReference type="Pfam" id="PF01035">
    <property type="entry name" value="DNA_binding_1"/>
    <property type="match status" value="1"/>
</dbReference>
<evidence type="ECO:0000256" key="8">
    <source>
        <dbReference type="ARBA" id="ARBA00023163"/>
    </source>
</evidence>
<evidence type="ECO:0000259" key="11">
    <source>
        <dbReference type="PROSITE" id="PS01124"/>
    </source>
</evidence>
<gene>
    <name evidence="12" type="primary">ada</name>
    <name evidence="12" type="ORF">NGM99_16160</name>
</gene>
<dbReference type="GO" id="GO:0003677">
    <property type="term" value="F:DNA binding"/>
    <property type="evidence" value="ECO:0007669"/>
    <property type="project" value="UniProtKB-KW"/>
</dbReference>
<dbReference type="PANTHER" id="PTHR10815:SF14">
    <property type="entry name" value="BIFUNCTIONAL TRANSCRIPTIONAL ACTIVATOR_DNA REPAIR ENZYME ADA"/>
    <property type="match status" value="1"/>
</dbReference>
<comment type="catalytic activity">
    <reaction evidence="10">
        <text>a 6-O-methyl-2'-deoxyguanosine in DNA + L-cysteinyl-[protein] = S-methyl-L-cysteinyl-[protein] + a 2'-deoxyguanosine in DNA</text>
        <dbReference type="Rhea" id="RHEA:24000"/>
        <dbReference type="Rhea" id="RHEA-COMP:10131"/>
        <dbReference type="Rhea" id="RHEA-COMP:10132"/>
        <dbReference type="Rhea" id="RHEA-COMP:11367"/>
        <dbReference type="Rhea" id="RHEA-COMP:11368"/>
        <dbReference type="ChEBI" id="CHEBI:29950"/>
        <dbReference type="ChEBI" id="CHEBI:82612"/>
        <dbReference type="ChEBI" id="CHEBI:85445"/>
        <dbReference type="ChEBI" id="CHEBI:85448"/>
        <dbReference type="EC" id="2.1.1.63"/>
    </reaction>
</comment>
<comment type="catalytic activity">
    <reaction evidence="1">
        <text>a 4-O-methyl-thymidine in DNA + L-cysteinyl-[protein] = a thymidine in DNA + S-methyl-L-cysteinyl-[protein]</text>
        <dbReference type="Rhea" id="RHEA:53428"/>
        <dbReference type="Rhea" id="RHEA-COMP:10131"/>
        <dbReference type="Rhea" id="RHEA-COMP:10132"/>
        <dbReference type="Rhea" id="RHEA-COMP:13555"/>
        <dbReference type="Rhea" id="RHEA-COMP:13556"/>
        <dbReference type="ChEBI" id="CHEBI:29950"/>
        <dbReference type="ChEBI" id="CHEBI:82612"/>
        <dbReference type="ChEBI" id="CHEBI:137386"/>
        <dbReference type="ChEBI" id="CHEBI:137387"/>
        <dbReference type="EC" id="2.1.1.63"/>
    </reaction>
</comment>
<organism evidence="12 13">
    <name type="scientific">Mesorhizobium liriopis</name>
    <dbReference type="NCBI Taxonomy" id="2953882"/>
    <lineage>
        <taxon>Bacteria</taxon>
        <taxon>Pseudomonadati</taxon>
        <taxon>Pseudomonadota</taxon>
        <taxon>Alphaproteobacteria</taxon>
        <taxon>Hyphomicrobiales</taxon>
        <taxon>Phyllobacteriaceae</taxon>
        <taxon>Mesorhizobium</taxon>
    </lineage>
</organism>
<evidence type="ECO:0000256" key="5">
    <source>
        <dbReference type="ARBA" id="ARBA00022763"/>
    </source>
</evidence>
<dbReference type="EMBL" id="JAMXQS010000007">
    <property type="protein sequence ID" value="MCO6051318.1"/>
    <property type="molecule type" value="Genomic_DNA"/>
</dbReference>
<dbReference type="InterPro" id="IPR008332">
    <property type="entry name" value="MethylG_MeTrfase_N"/>
</dbReference>
<keyword evidence="4 12" id="KW-0808">Transferase</keyword>
<evidence type="ECO:0000256" key="9">
    <source>
        <dbReference type="ARBA" id="ARBA00023204"/>
    </source>
</evidence>
<comment type="cofactor">
    <cofactor evidence="2">
        <name>Zn(2+)</name>
        <dbReference type="ChEBI" id="CHEBI:29105"/>
    </cofactor>
</comment>
<feature type="domain" description="HTH araC/xylS-type" evidence="11">
    <location>
        <begin position="91"/>
        <end position="188"/>
    </location>
</feature>
<evidence type="ECO:0000256" key="2">
    <source>
        <dbReference type="ARBA" id="ARBA00001947"/>
    </source>
</evidence>
<dbReference type="Gene3D" id="1.10.10.60">
    <property type="entry name" value="Homeodomain-like"/>
    <property type="match status" value="2"/>
</dbReference>
<dbReference type="SUPFAM" id="SSF53155">
    <property type="entry name" value="Methylated DNA-protein cysteine methyltransferase domain"/>
    <property type="match status" value="1"/>
</dbReference>
<dbReference type="Gene3D" id="3.40.10.10">
    <property type="entry name" value="DNA Methylphosphotriester Repair Domain"/>
    <property type="match status" value="1"/>
</dbReference>
<keyword evidence="3 12" id="KW-0489">Methyltransferase</keyword>
<dbReference type="SUPFAM" id="SSF57884">
    <property type="entry name" value="Ada DNA repair protein, N-terminal domain (N-Ada 10)"/>
    <property type="match status" value="1"/>
</dbReference>
<evidence type="ECO:0000256" key="1">
    <source>
        <dbReference type="ARBA" id="ARBA00001286"/>
    </source>
</evidence>
<dbReference type="PIRSF" id="PIRSF000409">
    <property type="entry name" value="Ada"/>
    <property type="match status" value="1"/>
</dbReference>
<dbReference type="SUPFAM" id="SSF46767">
    <property type="entry name" value="Methylated DNA-protein cysteine methyltransferase, C-terminal domain"/>
    <property type="match status" value="1"/>
</dbReference>
<dbReference type="Pfam" id="PF02870">
    <property type="entry name" value="Methyltransf_1N"/>
    <property type="match status" value="1"/>
</dbReference>
<evidence type="ECO:0000313" key="13">
    <source>
        <dbReference type="Proteomes" id="UP001205906"/>
    </source>
</evidence>
<dbReference type="GO" id="GO:0032259">
    <property type="term" value="P:methylation"/>
    <property type="evidence" value="ECO:0007669"/>
    <property type="project" value="UniProtKB-KW"/>
</dbReference>
<sequence>MTLALETKTNTNDPRWQAVLRRDKAADDEFVYAVRTTGIYCRPSCASRTAKRENVSFFASPIEAEDAGFRACLRCKPKGESVETRNAVLVTEACRLIETAEEMPSLDALAAKLNLSPFHLHRLFKAATGLTPKAYGAAHRAKRVREALVDGNGSVTAAIYDAGFNASSRFYEQSNAVLGMTPTRFRKGGGGAEIRFAIAESSLGALLVAQSEKGICAILLGDDPEALLRDLQDRFPRARLIGGDGSFETLVAKVVGLVEAPGLGLDLPLDIHGTVFQQRVWQALRAIPVGTTASYGEIAEQIGAPKAVRAVAQACAANNVAIAVPCHRVVRSDGALSGYAWGVERKRELLHRERETAIGA</sequence>
<dbReference type="SUPFAM" id="SSF46689">
    <property type="entry name" value="Homeodomain-like"/>
    <property type="match status" value="1"/>
</dbReference>
<dbReference type="GO" id="GO:0008168">
    <property type="term" value="F:methyltransferase activity"/>
    <property type="evidence" value="ECO:0007669"/>
    <property type="project" value="UniProtKB-KW"/>
</dbReference>
<evidence type="ECO:0000256" key="6">
    <source>
        <dbReference type="ARBA" id="ARBA00023015"/>
    </source>
</evidence>
<keyword evidence="8" id="KW-0804">Transcription</keyword>
<dbReference type="RefSeq" id="WP_252820722.1">
    <property type="nucleotide sequence ID" value="NZ_JAMXQS010000007.1"/>
</dbReference>
<dbReference type="InterPro" id="IPR009057">
    <property type="entry name" value="Homeodomain-like_sf"/>
</dbReference>
<proteinExistence type="predicted"/>
<dbReference type="PROSITE" id="PS01124">
    <property type="entry name" value="HTH_ARAC_FAMILY_2"/>
    <property type="match status" value="1"/>
</dbReference>
<dbReference type="PANTHER" id="PTHR10815">
    <property type="entry name" value="METHYLATED-DNA--PROTEIN-CYSTEINE METHYLTRANSFERASE"/>
    <property type="match status" value="1"/>
</dbReference>
<evidence type="ECO:0000256" key="10">
    <source>
        <dbReference type="ARBA" id="ARBA00049348"/>
    </source>
</evidence>
<evidence type="ECO:0000313" key="12">
    <source>
        <dbReference type="EMBL" id="MCO6051318.1"/>
    </source>
</evidence>
<dbReference type="CDD" id="cd06445">
    <property type="entry name" value="ATase"/>
    <property type="match status" value="1"/>
</dbReference>
<dbReference type="Gene3D" id="1.10.10.10">
    <property type="entry name" value="Winged helix-like DNA-binding domain superfamily/Winged helix DNA-binding domain"/>
    <property type="match status" value="1"/>
</dbReference>
<dbReference type="EC" id="2.1.1.-" evidence="12"/>
<comment type="caution">
    <text evidence="12">The sequence shown here is derived from an EMBL/GenBank/DDBJ whole genome shotgun (WGS) entry which is preliminary data.</text>
</comment>
<dbReference type="InterPro" id="IPR004026">
    <property type="entry name" value="Ada_DNA_repair_Zn-bd"/>
</dbReference>
<keyword evidence="6" id="KW-0805">Transcription regulation</keyword>
<dbReference type="InterPro" id="IPR036217">
    <property type="entry name" value="MethylDNA_cys_MeTrfase_DNAb"/>
</dbReference>
<accession>A0ABT1C8Z7</accession>
<evidence type="ECO:0000256" key="3">
    <source>
        <dbReference type="ARBA" id="ARBA00022603"/>
    </source>
</evidence>
<dbReference type="InterPro" id="IPR016221">
    <property type="entry name" value="Bifunct_regulatory_prot_Ada"/>
</dbReference>
<dbReference type="InterPro" id="IPR018060">
    <property type="entry name" value="HTH_AraC"/>
</dbReference>
<reference evidence="12 13" key="1">
    <citation type="submission" date="2022-06" db="EMBL/GenBank/DDBJ databases">
        <title>Mesorhizobium sp. strain RP14 Genome sequencing and assembly.</title>
        <authorList>
            <person name="Kim I."/>
        </authorList>
    </citation>
    <scope>NUCLEOTIDE SEQUENCE [LARGE SCALE GENOMIC DNA]</scope>
    <source>
        <strain evidence="13">RP14(2022)</strain>
    </source>
</reference>
<keyword evidence="5" id="KW-0227">DNA damage</keyword>
<keyword evidence="9" id="KW-0234">DNA repair</keyword>
<dbReference type="SMART" id="SM00342">
    <property type="entry name" value="HTH_ARAC"/>
    <property type="match status" value="1"/>
</dbReference>
<dbReference type="Proteomes" id="UP001205906">
    <property type="component" value="Unassembled WGS sequence"/>
</dbReference>
<keyword evidence="7" id="KW-0010">Activator</keyword>
<dbReference type="Pfam" id="PF02805">
    <property type="entry name" value="Ada_Zn_binding"/>
    <property type="match status" value="1"/>
</dbReference>
<protein>
    <submittedName>
        <fullName evidence="12">Bifunctional DNA-binding transcriptional regulator/O6-methylguanine-DNA methyltransferase Ada</fullName>
        <ecNumber evidence="12">2.1.1.-</ecNumber>
    </submittedName>
</protein>
<dbReference type="Pfam" id="PF12833">
    <property type="entry name" value="HTH_18"/>
    <property type="match status" value="1"/>
</dbReference>
<keyword evidence="12" id="KW-0238">DNA-binding</keyword>
<dbReference type="PROSITE" id="PS00374">
    <property type="entry name" value="MGMT"/>
    <property type="match status" value="1"/>
</dbReference>
<dbReference type="InterPro" id="IPR014048">
    <property type="entry name" value="MethylDNA_cys_MeTrfase_DNA-bd"/>
</dbReference>
<evidence type="ECO:0000256" key="4">
    <source>
        <dbReference type="ARBA" id="ARBA00022679"/>
    </source>
</evidence>
<name>A0ABT1C8Z7_9HYPH</name>
<dbReference type="InterPro" id="IPR001497">
    <property type="entry name" value="MethylDNA_cys_MeTrfase_AS"/>
</dbReference>
<dbReference type="NCBIfam" id="NF011964">
    <property type="entry name" value="PRK15435.1"/>
    <property type="match status" value="1"/>
</dbReference>